<evidence type="ECO:0000256" key="7">
    <source>
        <dbReference type="ARBA" id="ARBA00019357"/>
    </source>
</evidence>
<evidence type="ECO:0000259" key="22">
    <source>
        <dbReference type="Pfam" id="PF08245"/>
    </source>
</evidence>
<feature type="domain" description="Mur ligase central" evidence="22">
    <location>
        <begin position="52"/>
        <end position="246"/>
    </location>
</feature>
<dbReference type="RefSeq" id="WP_309562562.1">
    <property type="nucleotide sequence ID" value="NZ_JAVJIU010000005.1"/>
</dbReference>
<evidence type="ECO:0000256" key="8">
    <source>
        <dbReference type="ARBA" id="ARBA00022598"/>
    </source>
</evidence>
<evidence type="ECO:0000256" key="16">
    <source>
        <dbReference type="ARBA" id="ARBA00032510"/>
    </source>
</evidence>
<evidence type="ECO:0000256" key="18">
    <source>
        <dbReference type="ARBA" id="ARBA00047808"/>
    </source>
</evidence>
<dbReference type="PANTHER" id="PTHR11136:SF0">
    <property type="entry name" value="DIHYDROFOLATE SYNTHETASE-RELATED"/>
    <property type="match status" value="1"/>
</dbReference>
<dbReference type="Pfam" id="PF08245">
    <property type="entry name" value="Mur_ligase_M"/>
    <property type="match status" value="1"/>
</dbReference>
<keyword evidence="10" id="KW-0547">Nucleotide-binding</keyword>
<evidence type="ECO:0000256" key="1">
    <source>
        <dbReference type="ARBA" id="ARBA00002714"/>
    </source>
</evidence>
<dbReference type="SUPFAM" id="SSF53244">
    <property type="entry name" value="MurD-like peptide ligases, peptide-binding domain"/>
    <property type="match status" value="1"/>
</dbReference>
<evidence type="ECO:0000256" key="13">
    <source>
        <dbReference type="ARBA" id="ARBA00022909"/>
    </source>
</evidence>
<keyword evidence="8 23" id="KW-0436">Ligase</keyword>
<dbReference type="Proteomes" id="UP001257234">
    <property type="component" value="Unassembled WGS sequence"/>
</dbReference>
<dbReference type="PROSITE" id="PS01012">
    <property type="entry name" value="FOLYLPOLYGLU_SYNT_2"/>
    <property type="match status" value="1"/>
</dbReference>
<evidence type="ECO:0000256" key="10">
    <source>
        <dbReference type="ARBA" id="ARBA00022741"/>
    </source>
</evidence>
<dbReference type="EMBL" id="JAVJIU010000005">
    <property type="protein sequence ID" value="MDR5591702.1"/>
    <property type="molecule type" value="Genomic_DNA"/>
</dbReference>
<keyword evidence="11" id="KW-0067">ATP-binding</keyword>
<comment type="catalytic activity">
    <reaction evidence="20">
        <text>7,8-dihydropteroate + L-glutamate + ATP = 7,8-dihydrofolate + ADP + phosphate + H(+)</text>
        <dbReference type="Rhea" id="RHEA:23584"/>
        <dbReference type="ChEBI" id="CHEBI:15378"/>
        <dbReference type="ChEBI" id="CHEBI:17839"/>
        <dbReference type="ChEBI" id="CHEBI:29985"/>
        <dbReference type="ChEBI" id="CHEBI:30616"/>
        <dbReference type="ChEBI" id="CHEBI:43474"/>
        <dbReference type="ChEBI" id="CHEBI:57451"/>
        <dbReference type="ChEBI" id="CHEBI:456216"/>
        <dbReference type="EC" id="6.3.2.12"/>
    </reaction>
</comment>
<dbReference type="InterPro" id="IPR001645">
    <property type="entry name" value="Folylpolyglutamate_synth"/>
</dbReference>
<evidence type="ECO:0000256" key="12">
    <source>
        <dbReference type="ARBA" id="ARBA00022842"/>
    </source>
</evidence>
<accession>A0ABU1ETH1</accession>
<evidence type="ECO:0000256" key="2">
    <source>
        <dbReference type="ARBA" id="ARBA00004799"/>
    </source>
</evidence>
<organism evidence="23 24">
    <name type="scientific">Christiangramia sediminicola</name>
    <dbReference type="NCBI Taxonomy" id="3073267"/>
    <lineage>
        <taxon>Bacteria</taxon>
        <taxon>Pseudomonadati</taxon>
        <taxon>Bacteroidota</taxon>
        <taxon>Flavobacteriia</taxon>
        <taxon>Flavobacteriales</taxon>
        <taxon>Flavobacteriaceae</taxon>
        <taxon>Christiangramia</taxon>
    </lineage>
</organism>
<dbReference type="Gene3D" id="3.90.190.20">
    <property type="entry name" value="Mur ligase, C-terminal domain"/>
    <property type="match status" value="1"/>
</dbReference>
<dbReference type="InterPro" id="IPR013221">
    <property type="entry name" value="Mur_ligase_cen"/>
</dbReference>
<comment type="function">
    <text evidence="1">Functions in two distinct reactions of the de novo folate biosynthetic pathway. Catalyzes the addition of a glutamate residue to dihydropteroate (7,8-dihydropteroate or H2Pte) to form dihydrofolate (7,8-dihydrofolate monoglutamate or H2Pte-Glu). Also catalyzes successive additions of L-glutamate to tetrahydrofolate or 10-formyltetrahydrofolate or 5,10-methylenetetrahydrofolate, leading to folylpolyglutamate derivatives.</text>
</comment>
<evidence type="ECO:0000259" key="21">
    <source>
        <dbReference type="Pfam" id="PF02875"/>
    </source>
</evidence>
<evidence type="ECO:0000313" key="23">
    <source>
        <dbReference type="EMBL" id="MDR5591702.1"/>
    </source>
</evidence>
<keyword evidence="9" id="KW-0479">Metal-binding</keyword>
<dbReference type="PROSITE" id="PS01011">
    <property type="entry name" value="FOLYLPOLYGLU_SYNT_1"/>
    <property type="match status" value="1"/>
</dbReference>
<dbReference type="NCBIfam" id="TIGR01499">
    <property type="entry name" value="folC"/>
    <property type="match status" value="1"/>
</dbReference>
<comment type="caution">
    <text evidence="23">The sequence shown here is derived from an EMBL/GenBank/DDBJ whole genome shotgun (WGS) entry which is preliminary data.</text>
</comment>
<dbReference type="EC" id="6.3.2.17" evidence="6"/>
<evidence type="ECO:0000256" key="9">
    <source>
        <dbReference type="ARBA" id="ARBA00022723"/>
    </source>
</evidence>
<reference evidence="24" key="1">
    <citation type="submission" date="2023-07" db="EMBL/GenBank/DDBJ databases">
        <title>Christiangramia sp. SM2212., a novel bacterium of the family Flavobacteriaceae isolated from the sea sediment.</title>
        <authorList>
            <person name="Wang J."/>
            <person name="Zhang X."/>
        </authorList>
    </citation>
    <scope>NUCLEOTIDE SEQUENCE [LARGE SCALE GENOMIC DNA]</scope>
    <source>
        <strain evidence="24">SM2212</strain>
    </source>
</reference>
<comment type="pathway">
    <text evidence="3">Cofactor biosynthesis; tetrahydrofolylpolyglutamate biosynthesis.</text>
</comment>
<sequence>MKTYHETVEWMFQQLPMYQRVGKQAFKKDLSNTLKLAEHLGNPENKFKSIHVAGTNGKGSVSHMIASVLQSAGYKTGLYTSPHLKDFRERIRINGKVIPQENVIAFIEENQTFLGYNHLSFFEMTVGMAFDHFAKEKVDIAIIETGMGGRLDSTNIIIPELSVITNIGLDHTAFLGDNLTAIAGEKAGIIKKEIPLVIGERHKETKDVFIQTAKEKDSRIEFAEDHNFEKYNTDLKGDYQKKNIRTVLTSLQLLRDQGWEISKESIVNGLNNVKLHTGLQGRWDVIREKPKVICDTAHNAEGLKIVLKQLQKLKFENLHIVLGVVNDKDLSKVLPLFPKTAKYYFSKPNVPRGLDAAILQSEAVKFDLDGRAYESVHDAFLAAEEEALDEDLIFIGGSNFTVAEVL</sequence>
<evidence type="ECO:0000256" key="19">
    <source>
        <dbReference type="ARBA" id="ARBA00049035"/>
    </source>
</evidence>
<evidence type="ECO:0000256" key="4">
    <source>
        <dbReference type="ARBA" id="ARBA00008276"/>
    </source>
</evidence>
<protein>
    <recommendedName>
        <fullName evidence="7">Dihydrofolate synthase/folylpolyglutamate synthase</fullName>
        <ecNumber evidence="5">6.3.2.12</ecNumber>
        <ecNumber evidence="6">6.3.2.17</ecNumber>
    </recommendedName>
    <alternativeName>
        <fullName evidence="16">Folylpoly-gamma-glutamate synthetase-dihydrofolate synthetase</fullName>
    </alternativeName>
    <alternativeName>
        <fullName evidence="14">Folylpolyglutamate synthetase</fullName>
    </alternativeName>
    <alternativeName>
        <fullName evidence="15">Tetrahydrofolylpolyglutamate synthase</fullName>
    </alternativeName>
</protein>
<dbReference type="EC" id="6.3.2.12" evidence="5"/>
<evidence type="ECO:0000256" key="6">
    <source>
        <dbReference type="ARBA" id="ARBA00013025"/>
    </source>
</evidence>
<feature type="domain" description="Mur ligase C-terminal" evidence="21">
    <location>
        <begin position="281"/>
        <end position="398"/>
    </location>
</feature>
<evidence type="ECO:0000313" key="24">
    <source>
        <dbReference type="Proteomes" id="UP001257234"/>
    </source>
</evidence>
<dbReference type="InterPro" id="IPR004101">
    <property type="entry name" value="Mur_ligase_C"/>
</dbReference>
<name>A0ABU1ETH1_9FLAO</name>
<evidence type="ECO:0000256" key="15">
    <source>
        <dbReference type="ARBA" id="ARBA00030592"/>
    </source>
</evidence>
<dbReference type="InterPro" id="IPR036565">
    <property type="entry name" value="Mur-like_cat_sf"/>
</dbReference>
<dbReference type="Gene3D" id="3.40.1190.10">
    <property type="entry name" value="Mur-like, catalytic domain"/>
    <property type="match status" value="1"/>
</dbReference>
<dbReference type="GO" id="GO:0016874">
    <property type="term" value="F:ligase activity"/>
    <property type="evidence" value="ECO:0007669"/>
    <property type="project" value="UniProtKB-KW"/>
</dbReference>
<dbReference type="InterPro" id="IPR018109">
    <property type="entry name" value="Folylpolyglutamate_synth_CS"/>
</dbReference>
<comment type="similarity">
    <text evidence="4">Belongs to the folylpolyglutamate synthase family.</text>
</comment>
<evidence type="ECO:0000256" key="14">
    <source>
        <dbReference type="ARBA" id="ARBA00030048"/>
    </source>
</evidence>
<dbReference type="PIRSF" id="PIRSF001563">
    <property type="entry name" value="Folylpolyglu_synth"/>
    <property type="match status" value="1"/>
</dbReference>
<dbReference type="InterPro" id="IPR036615">
    <property type="entry name" value="Mur_ligase_C_dom_sf"/>
</dbReference>
<dbReference type="SUPFAM" id="SSF53623">
    <property type="entry name" value="MurD-like peptide ligases, catalytic domain"/>
    <property type="match status" value="1"/>
</dbReference>
<evidence type="ECO:0000256" key="17">
    <source>
        <dbReference type="ARBA" id="ARBA00047493"/>
    </source>
</evidence>
<gene>
    <name evidence="23" type="ORF">RE431_13730</name>
</gene>
<proteinExistence type="inferred from homology"/>
<keyword evidence="24" id="KW-1185">Reference proteome</keyword>
<evidence type="ECO:0000256" key="5">
    <source>
        <dbReference type="ARBA" id="ARBA00013023"/>
    </source>
</evidence>
<evidence type="ECO:0000256" key="20">
    <source>
        <dbReference type="ARBA" id="ARBA00049161"/>
    </source>
</evidence>
<keyword evidence="13" id="KW-0289">Folate biosynthesis</keyword>
<comment type="catalytic activity">
    <reaction evidence="19">
        <text>(6R)-5,10-methylenetetrahydrofolyl-(gamma-L-Glu)(n) + L-glutamate + ATP = (6R)-5,10-methylenetetrahydrofolyl-(gamma-L-Glu)(n+1) + ADP + phosphate + H(+)</text>
        <dbReference type="Rhea" id="RHEA:51912"/>
        <dbReference type="Rhea" id="RHEA-COMP:13257"/>
        <dbReference type="Rhea" id="RHEA-COMP:13258"/>
        <dbReference type="ChEBI" id="CHEBI:15378"/>
        <dbReference type="ChEBI" id="CHEBI:29985"/>
        <dbReference type="ChEBI" id="CHEBI:30616"/>
        <dbReference type="ChEBI" id="CHEBI:43474"/>
        <dbReference type="ChEBI" id="CHEBI:136572"/>
        <dbReference type="ChEBI" id="CHEBI:456216"/>
        <dbReference type="EC" id="6.3.2.17"/>
    </reaction>
</comment>
<dbReference type="Pfam" id="PF02875">
    <property type="entry name" value="Mur_ligase_C"/>
    <property type="match status" value="1"/>
</dbReference>
<keyword evidence="12" id="KW-0460">Magnesium</keyword>
<dbReference type="PANTHER" id="PTHR11136">
    <property type="entry name" value="FOLYLPOLYGLUTAMATE SYNTHASE-RELATED"/>
    <property type="match status" value="1"/>
</dbReference>
<evidence type="ECO:0000256" key="11">
    <source>
        <dbReference type="ARBA" id="ARBA00022840"/>
    </source>
</evidence>
<evidence type="ECO:0000256" key="3">
    <source>
        <dbReference type="ARBA" id="ARBA00005150"/>
    </source>
</evidence>
<comment type="catalytic activity">
    <reaction evidence="17">
        <text>(6S)-5,6,7,8-tetrahydrofolyl-(gamma-L-Glu)(n) + L-glutamate + ATP = (6S)-5,6,7,8-tetrahydrofolyl-(gamma-L-Glu)(n+1) + ADP + phosphate + H(+)</text>
        <dbReference type="Rhea" id="RHEA:10580"/>
        <dbReference type="Rhea" id="RHEA-COMP:14738"/>
        <dbReference type="Rhea" id="RHEA-COMP:14740"/>
        <dbReference type="ChEBI" id="CHEBI:15378"/>
        <dbReference type="ChEBI" id="CHEBI:29985"/>
        <dbReference type="ChEBI" id="CHEBI:30616"/>
        <dbReference type="ChEBI" id="CHEBI:43474"/>
        <dbReference type="ChEBI" id="CHEBI:141005"/>
        <dbReference type="ChEBI" id="CHEBI:456216"/>
        <dbReference type="EC" id="6.3.2.17"/>
    </reaction>
</comment>
<comment type="catalytic activity">
    <reaction evidence="18">
        <text>10-formyltetrahydrofolyl-(gamma-L-Glu)(n) + L-glutamate + ATP = 10-formyltetrahydrofolyl-(gamma-L-Glu)(n+1) + ADP + phosphate + H(+)</text>
        <dbReference type="Rhea" id="RHEA:51904"/>
        <dbReference type="Rhea" id="RHEA-COMP:13088"/>
        <dbReference type="Rhea" id="RHEA-COMP:14300"/>
        <dbReference type="ChEBI" id="CHEBI:15378"/>
        <dbReference type="ChEBI" id="CHEBI:29985"/>
        <dbReference type="ChEBI" id="CHEBI:30616"/>
        <dbReference type="ChEBI" id="CHEBI:43474"/>
        <dbReference type="ChEBI" id="CHEBI:134413"/>
        <dbReference type="ChEBI" id="CHEBI:456216"/>
        <dbReference type="EC" id="6.3.2.17"/>
    </reaction>
</comment>
<comment type="pathway">
    <text evidence="2">Cofactor biosynthesis; tetrahydrofolate biosynthesis; 7,8-dihydrofolate from 2-amino-4-hydroxy-6-hydroxymethyl-7,8-dihydropteridine diphosphate and 4-aminobenzoate: step 2/2.</text>
</comment>